<sequence>MSPSLSLLPLPLVLVLSPTTMTACSVY</sequence>
<name>A0A0A9C0S3_ARUDO</name>
<reference evidence="1" key="2">
    <citation type="journal article" date="2015" name="Data Brief">
        <title>Shoot transcriptome of the giant reed, Arundo donax.</title>
        <authorList>
            <person name="Barrero R.A."/>
            <person name="Guerrero F.D."/>
            <person name="Moolhuijzen P."/>
            <person name="Goolsby J.A."/>
            <person name="Tidwell J."/>
            <person name="Bellgard S.E."/>
            <person name="Bellgard M.I."/>
        </authorList>
    </citation>
    <scope>NUCLEOTIDE SEQUENCE</scope>
    <source>
        <tissue evidence="1">Shoot tissue taken approximately 20 cm above the soil surface</tissue>
    </source>
</reference>
<dbReference type="EMBL" id="GBRH01228754">
    <property type="protein sequence ID" value="JAD69141.1"/>
    <property type="molecule type" value="Transcribed_RNA"/>
</dbReference>
<dbReference type="AlphaFoldDB" id="A0A0A9C0S3"/>
<proteinExistence type="predicted"/>
<accession>A0A0A9C0S3</accession>
<protein>
    <submittedName>
        <fullName evidence="1">Uncharacterized protein</fullName>
    </submittedName>
</protein>
<evidence type="ECO:0000313" key="1">
    <source>
        <dbReference type="EMBL" id="JAD69141.1"/>
    </source>
</evidence>
<organism evidence="1">
    <name type="scientific">Arundo donax</name>
    <name type="common">Giant reed</name>
    <name type="synonym">Donax arundinaceus</name>
    <dbReference type="NCBI Taxonomy" id="35708"/>
    <lineage>
        <taxon>Eukaryota</taxon>
        <taxon>Viridiplantae</taxon>
        <taxon>Streptophyta</taxon>
        <taxon>Embryophyta</taxon>
        <taxon>Tracheophyta</taxon>
        <taxon>Spermatophyta</taxon>
        <taxon>Magnoliopsida</taxon>
        <taxon>Liliopsida</taxon>
        <taxon>Poales</taxon>
        <taxon>Poaceae</taxon>
        <taxon>PACMAD clade</taxon>
        <taxon>Arundinoideae</taxon>
        <taxon>Arundineae</taxon>
        <taxon>Arundo</taxon>
    </lineage>
</organism>
<reference evidence="1" key="1">
    <citation type="submission" date="2014-09" db="EMBL/GenBank/DDBJ databases">
        <authorList>
            <person name="Magalhaes I.L.F."/>
            <person name="Oliveira U."/>
            <person name="Santos F.R."/>
            <person name="Vidigal T.H.D.A."/>
            <person name="Brescovit A.D."/>
            <person name="Santos A.J."/>
        </authorList>
    </citation>
    <scope>NUCLEOTIDE SEQUENCE</scope>
    <source>
        <tissue evidence="1">Shoot tissue taken approximately 20 cm above the soil surface</tissue>
    </source>
</reference>